<dbReference type="KEGG" id="dpl:KGM_214416A"/>
<evidence type="ECO:0000256" key="2">
    <source>
        <dbReference type="ARBA" id="ARBA00007577"/>
    </source>
</evidence>
<dbReference type="GO" id="GO:0016887">
    <property type="term" value="F:ATP hydrolysis activity"/>
    <property type="evidence" value="ECO:0007669"/>
    <property type="project" value="InterPro"/>
</dbReference>
<dbReference type="Gene3D" id="1.20.1560.10">
    <property type="entry name" value="ABC transporter type 1, transmembrane domain"/>
    <property type="match status" value="2"/>
</dbReference>
<feature type="transmembrane region" description="Helical" evidence="9">
    <location>
        <begin position="352"/>
        <end position="375"/>
    </location>
</feature>
<dbReference type="GO" id="GO:0005743">
    <property type="term" value="C:mitochondrial inner membrane"/>
    <property type="evidence" value="ECO:0007669"/>
    <property type="project" value="TreeGrafter"/>
</dbReference>
<feature type="domain" description="ABC transmembrane type-1" evidence="11">
    <location>
        <begin position="20"/>
        <end position="154"/>
    </location>
</feature>
<dbReference type="EMBL" id="AGBW02013456">
    <property type="protein sequence ID" value="OWR43399.1"/>
    <property type="molecule type" value="Genomic_DNA"/>
</dbReference>
<dbReference type="Proteomes" id="UP000007151">
    <property type="component" value="Unassembled WGS sequence"/>
</dbReference>
<dbReference type="PANTHER" id="PTHR43394">
    <property type="entry name" value="ATP-DEPENDENT PERMEASE MDL1, MITOCHONDRIAL"/>
    <property type="match status" value="1"/>
</dbReference>
<dbReference type="Pfam" id="PF00664">
    <property type="entry name" value="ABC_membrane"/>
    <property type="match status" value="2"/>
</dbReference>
<dbReference type="InterPro" id="IPR003593">
    <property type="entry name" value="AAA+_ATPase"/>
</dbReference>
<evidence type="ECO:0000256" key="3">
    <source>
        <dbReference type="ARBA" id="ARBA00022448"/>
    </source>
</evidence>
<accession>A0A212EPJ3</accession>
<dbReference type="GO" id="GO:0090374">
    <property type="term" value="P:oligopeptide export from mitochondrion"/>
    <property type="evidence" value="ECO:0007669"/>
    <property type="project" value="TreeGrafter"/>
</dbReference>
<keyword evidence="4 9" id="KW-0812">Transmembrane</keyword>
<evidence type="ECO:0000259" key="10">
    <source>
        <dbReference type="PROSITE" id="PS50893"/>
    </source>
</evidence>
<dbReference type="InterPro" id="IPR003439">
    <property type="entry name" value="ABC_transporter-like_ATP-bd"/>
</dbReference>
<dbReference type="Pfam" id="PF00005">
    <property type="entry name" value="ABC_tran"/>
    <property type="match status" value="1"/>
</dbReference>
<evidence type="ECO:0000256" key="1">
    <source>
        <dbReference type="ARBA" id="ARBA00004141"/>
    </source>
</evidence>
<dbReference type="Gene3D" id="3.40.50.300">
    <property type="entry name" value="P-loop containing nucleotide triphosphate hydrolases"/>
    <property type="match status" value="1"/>
</dbReference>
<evidence type="ECO:0000256" key="9">
    <source>
        <dbReference type="SAM" id="Phobius"/>
    </source>
</evidence>
<dbReference type="InterPro" id="IPR017871">
    <property type="entry name" value="ABC_transporter-like_CS"/>
</dbReference>
<name>A0A212EPJ3_DANPL</name>
<gene>
    <name evidence="12" type="ORF">KGM_214416A</name>
</gene>
<feature type="transmembrane region" description="Helical" evidence="9">
    <location>
        <begin position="20"/>
        <end position="41"/>
    </location>
</feature>
<dbReference type="CDD" id="cd18577">
    <property type="entry name" value="ABC_6TM_Pgp_ABCB1_D1_like"/>
    <property type="match status" value="1"/>
</dbReference>
<keyword evidence="5" id="KW-0547">Nucleotide-binding</keyword>
<keyword evidence="13" id="KW-1185">Reference proteome</keyword>
<dbReference type="InterPro" id="IPR036640">
    <property type="entry name" value="ABC1_TM_sf"/>
</dbReference>
<evidence type="ECO:0000259" key="11">
    <source>
        <dbReference type="PROSITE" id="PS50929"/>
    </source>
</evidence>
<dbReference type="PROSITE" id="PS50929">
    <property type="entry name" value="ABC_TM1F"/>
    <property type="match status" value="2"/>
</dbReference>
<feature type="transmembrane region" description="Helical" evidence="9">
    <location>
        <begin position="173"/>
        <end position="199"/>
    </location>
</feature>
<dbReference type="AlphaFoldDB" id="A0A212EPJ3"/>
<organism evidence="12 13">
    <name type="scientific">Danaus plexippus plexippus</name>
    <dbReference type="NCBI Taxonomy" id="278856"/>
    <lineage>
        <taxon>Eukaryota</taxon>
        <taxon>Metazoa</taxon>
        <taxon>Ecdysozoa</taxon>
        <taxon>Arthropoda</taxon>
        <taxon>Hexapoda</taxon>
        <taxon>Insecta</taxon>
        <taxon>Pterygota</taxon>
        <taxon>Neoptera</taxon>
        <taxon>Endopterygota</taxon>
        <taxon>Lepidoptera</taxon>
        <taxon>Glossata</taxon>
        <taxon>Ditrysia</taxon>
        <taxon>Papilionoidea</taxon>
        <taxon>Nymphalidae</taxon>
        <taxon>Danainae</taxon>
        <taxon>Danaini</taxon>
        <taxon>Danaina</taxon>
        <taxon>Danaus</taxon>
        <taxon>Danaus</taxon>
    </lineage>
</organism>
<reference evidence="12 13" key="1">
    <citation type="journal article" date="2011" name="Cell">
        <title>The monarch butterfly genome yields insights into long-distance migration.</title>
        <authorList>
            <person name="Zhan S."/>
            <person name="Merlin C."/>
            <person name="Boore J.L."/>
            <person name="Reppert S.M."/>
        </authorList>
    </citation>
    <scope>NUCLEOTIDE SEQUENCE [LARGE SCALE GENOMIC DNA]</scope>
    <source>
        <strain evidence="12">F-2</strain>
    </source>
</reference>
<comment type="similarity">
    <text evidence="2">Belongs to the ABC transporter superfamily. ABCB family. Multidrug resistance exporter (TC 3.A.1.201) subfamily.</text>
</comment>
<evidence type="ECO:0000256" key="4">
    <source>
        <dbReference type="ARBA" id="ARBA00022692"/>
    </source>
</evidence>
<keyword evidence="6" id="KW-0067">ATP-binding</keyword>
<dbReference type="SUPFAM" id="SSF52540">
    <property type="entry name" value="P-loop containing nucleoside triphosphate hydrolases"/>
    <property type="match status" value="1"/>
</dbReference>
<evidence type="ECO:0000256" key="5">
    <source>
        <dbReference type="ARBA" id="ARBA00022741"/>
    </source>
</evidence>
<evidence type="ECO:0000313" key="13">
    <source>
        <dbReference type="Proteomes" id="UP000007151"/>
    </source>
</evidence>
<dbReference type="InterPro" id="IPR011527">
    <property type="entry name" value="ABC1_TM_dom"/>
</dbReference>
<dbReference type="InterPro" id="IPR039421">
    <property type="entry name" value="Type_1_exporter"/>
</dbReference>
<dbReference type="FunFam" id="3.40.50.300:FF:000604">
    <property type="entry name" value="ABC transporter B family member 28"/>
    <property type="match status" value="1"/>
</dbReference>
<evidence type="ECO:0000313" key="12">
    <source>
        <dbReference type="EMBL" id="OWR43399.1"/>
    </source>
</evidence>
<dbReference type="SMART" id="SM00382">
    <property type="entry name" value="AAA"/>
    <property type="match status" value="1"/>
</dbReference>
<dbReference type="SUPFAM" id="SSF90123">
    <property type="entry name" value="ABC transporter transmembrane region"/>
    <property type="match status" value="2"/>
</dbReference>
<dbReference type="GO" id="GO:0015421">
    <property type="term" value="F:ABC-type oligopeptide transporter activity"/>
    <property type="evidence" value="ECO:0007669"/>
    <property type="project" value="TreeGrafter"/>
</dbReference>
<dbReference type="GO" id="GO:0005524">
    <property type="term" value="F:ATP binding"/>
    <property type="evidence" value="ECO:0007669"/>
    <property type="project" value="UniProtKB-KW"/>
</dbReference>
<evidence type="ECO:0000256" key="8">
    <source>
        <dbReference type="ARBA" id="ARBA00023136"/>
    </source>
</evidence>
<feature type="transmembrane region" description="Helical" evidence="9">
    <location>
        <begin position="275"/>
        <end position="292"/>
    </location>
</feature>
<proteinExistence type="inferred from homology"/>
<keyword evidence="7 9" id="KW-1133">Transmembrane helix</keyword>
<protein>
    <submittedName>
        <fullName evidence="12">Multidrug resistance protein 49</fullName>
    </submittedName>
</protein>
<dbReference type="PROSITE" id="PS00211">
    <property type="entry name" value="ABC_TRANSPORTER_1"/>
    <property type="match status" value="1"/>
</dbReference>
<dbReference type="PROSITE" id="PS50893">
    <property type="entry name" value="ABC_TRANSPORTER_2"/>
    <property type="match status" value="1"/>
</dbReference>
<feature type="transmembrane region" description="Helical" evidence="9">
    <location>
        <begin position="89"/>
        <end position="112"/>
    </location>
</feature>
<keyword evidence="8 9" id="KW-0472">Membrane</keyword>
<feature type="domain" description="ABC transmembrane type-1" evidence="11">
    <location>
        <begin position="173"/>
        <end position="420"/>
    </location>
</feature>
<feature type="domain" description="ABC transporter" evidence="10">
    <location>
        <begin position="455"/>
        <end position="646"/>
    </location>
</feature>
<dbReference type="InterPro" id="IPR027417">
    <property type="entry name" value="P-loop_NTPase"/>
</dbReference>
<comment type="caution">
    <text evidence="12">The sequence shown here is derived from an EMBL/GenBank/DDBJ whole genome shotgun (WGS) entry which is preliminary data.</text>
</comment>
<dbReference type="PANTHER" id="PTHR43394:SF27">
    <property type="entry name" value="ATP-DEPENDENT TRANSLOCASE ABCB1-LIKE"/>
    <property type="match status" value="1"/>
</dbReference>
<keyword evidence="3" id="KW-0813">Transport</keyword>
<dbReference type="eggNOG" id="KOG0055">
    <property type="taxonomic scope" value="Eukaryota"/>
</dbReference>
<feature type="non-terminal residue" evidence="12">
    <location>
        <position position="646"/>
    </location>
</feature>
<comment type="subcellular location">
    <subcellularLocation>
        <location evidence="1">Membrane</location>
        <topology evidence="1">Multi-pass membrane protein</topology>
    </subcellularLocation>
</comment>
<evidence type="ECO:0000256" key="7">
    <source>
        <dbReference type="ARBA" id="ARBA00022989"/>
    </source>
</evidence>
<sequence>MIMKAIIWRFSTLIERSATILGAVFGFICSICPVAAVIVYAEITALMIKRHNEKSVEGNTIVLNVFGGGKDVGESNRTSHMDALVDDSVSYLIVSVIIMALQIVTAATALTLTNWAAGRMASRLRFNLLRSVLSQEIAFFDTNATMNFATTLTEGESNRTSHMDALVDDSVSYLIVSVIIMALQIVTAATALTLTNWAAGRMASRLRFNLLRSVLSQEIAFFDTNATMNFATTLTDDVEKLKNGVGHHVAITTYLASSVVVSSVVALLYGWQLTLAGMAVIPVALIAVSTVTKYQTRCSSDEVSSLGTAGRIVEQALSAIRTVRAYSGEHVEVDKYSKALAPARKAASRRSVWAGLGAGVGWFLTFLMNGVILVYGTALCVRDEEEGHYHPGIMITIMFCTYTASQHITLCNPHIEVISQAKGAAKSLFKILERKSKINALEDIGTKPEGFKGNIVFDNLYFNYPSRPDVKVLRGLSLTVNAGETVALVGGSGCGKSTLLQLLQRAYEPDSGQIFLDGHKLDSLLLHHYRRSIGVVGQEPVLFSGTIRYNITIGLENVSESDMIKAAQIAHAHQFITKLSNGYDTVLGECGALLSGGQKQRIAIARALVRNPAVLLLDEPTSALDPASERQVQAALDSASEGRTTL</sequence>
<dbReference type="InParanoid" id="A0A212EPJ3"/>
<evidence type="ECO:0000256" key="6">
    <source>
        <dbReference type="ARBA" id="ARBA00022840"/>
    </source>
</evidence>